<dbReference type="Proteomes" id="UP001151478">
    <property type="component" value="Unassembled WGS sequence"/>
</dbReference>
<comment type="caution">
    <text evidence="5">The sequence shown here is derived from an EMBL/GenBank/DDBJ whole genome shotgun (WGS) entry which is preliminary data.</text>
</comment>
<proteinExistence type="predicted"/>
<evidence type="ECO:0000259" key="4">
    <source>
        <dbReference type="Pfam" id="PF00881"/>
    </source>
</evidence>
<dbReference type="PANTHER" id="PTHR23026:SF90">
    <property type="entry name" value="IODOTYROSINE DEIODINASE 1"/>
    <property type="match status" value="1"/>
</dbReference>
<evidence type="ECO:0000313" key="6">
    <source>
        <dbReference type="Proteomes" id="UP001151478"/>
    </source>
</evidence>
<evidence type="ECO:0000313" key="5">
    <source>
        <dbReference type="EMBL" id="MDD7913152.1"/>
    </source>
</evidence>
<evidence type="ECO:0000256" key="3">
    <source>
        <dbReference type="ARBA" id="ARBA00023002"/>
    </source>
</evidence>
<name>A0ABT5S4W7_9FLAO</name>
<sequence length="241" mass="27471">MTYQEVNKSRRSIRDFKKTKVSEELIHQILAEALEAPSSSNTQPFKVVVATGEILNKIGEELTEKYNISLSLKKKNIFQKLITAYKHKLKPNSIYKTIQGKYPGIYQERRVKTAIGLYKVLGISKKDRLERDLQMAKNFSFFGAPVAIWIFADPKMKYTSLVDTGLFMQNLMLSATDKGLGTCAQGALNLWREPVDTYFSIPEEYELVCGLSLGYPSSEKVNTYRPEKISVEELLIPLKEK</sequence>
<protein>
    <submittedName>
        <fullName evidence="5">Nitroreductase</fullName>
    </submittedName>
</protein>
<gene>
    <name evidence="5" type="ORF">N5A56_001280</name>
</gene>
<keyword evidence="3" id="KW-0560">Oxidoreductase</keyword>
<dbReference type="InterPro" id="IPR000415">
    <property type="entry name" value="Nitroreductase-like"/>
</dbReference>
<accession>A0ABT5S4W7</accession>
<dbReference type="EMBL" id="JAOSLC020000002">
    <property type="protein sequence ID" value="MDD7913152.1"/>
    <property type="molecule type" value="Genomic_DNA"/>
</dbReference>
<keyword evidence="2" id="KW-0288">FMN</keyword>
<keyword evidence="1" id="KW-0285">Flavoprotein</keyword>
<keyword evidence="6" id="KW-1185">Reference proteome</keyword>
<organism evidence="5 6">
    <name type="scientific">Polaribacter ponticola</name>
    <dbReference type="NCBI Taxonomy" id="2978475"/>
    <lineage>
        <taxon>Bacteria</taxon>
        <taxon>Pseudomonadati</taxon>
        <taxon>Bacteroidota</taxon>
        <taxon>Flavobacteriia</taxon>
        <taxon>Flavobacteriales</taxon>
        <taxon>Flavobacteriaceae</taxon>
    </lineage>
</organism>
<dbReference type="RefSeq" id="WP_265724128.1">
    <property type="nucleotide sequence ID" value="NZ_JAOSLC020000002.1"/>
</dbReference>
<dbReference type="Pfam" id="PF00881">
    <property type="entry name" value="Nitroreductase"/>
    <property type="match status" value="1"/>
</dbReference>
<reference evidence="5" key="1">
    <citation type="submission" date="2023-02" db="EMBL/GenBank/DDBJ databases">
        <title>Polaribacter ponticola sp. nov., isolated from seawater.</title>
        <authorList>
            <person name="Baek J.H."/>
            <person name="Kim J.M."/>
            <person name="Choi D.G."/>
            <person name="Jeon C.O."/>
        </authorList>
    </citation>
    <scope>NUCLEOTIDE SEQUENCE</scope>
    <source>
        <strain evidence="5">MSW5</strain>
    </source>
</reference>
<evidence type="ECO:0000256" key="2">
    <source>
        <dbReference type="ARBA" id="ARBA00022643"/>
    </source>
</evidence>
<dbReference type="SUPFAM" id="SSF55469">
    <property type="entry name" value="FMN-dependent nitroreductase-like"/>
    <property type="match status" value="1"/>
</dbReference>
<dbReference type="InterPro" id="IPR050627">
    <property type="entry name" value="Nitroreductase/BluB"/>
</dbReference>
<dbReference type="Gene3D" id="3.40.109.10">
    <property type="entry name" value="NADH Oxidase"/>
    <property type="match status" value="1"/>
</dbReference>
<feature type="domain" description="Nitroreductase" evidence="4">
    <location>
        <begin position="8"/>
        <end position="215"/>
    </location>
</feature>
<dbReference type="CDD" id="cd02136">
    <property type="entry name" value="PnbA_NfnB-like"/>
    <property type="match status" value="1"/>
</dbReference>
<dbReference type="PANTHER" id="PTHR23026">
    <property type="entry name" value="NADPH NITROREDUCTASE"/>
    <property type="match status" value="1"/>
</dbReference>
<evidence type="ECO:0000256" key="1">
    <source>
        <dbReference type="ARBA" id="ARBA00022630"/>
    </source>
</evidence>
<dbReference type="InterPro" id="IPR029479">
    <property type="entry name" value="Nitroreductase"/>
</dbReference>